<dbReference type="InterPro" id="IPR029058">
    <property type="entry name" value="AB_hydrolase_fold"/>
</dbReference>
<feature type="active site" description="Charge relay system" evidence="3">
    <location>
        <position position="337"/>
    </location>
</feature>
<name>A0A670ZK81_PSETE</name>
<evidence type="ECO:0000256" key="4">
    <source>
        <dbReference type="SAM" id="SignalP"/>
    </source>
</evidence>
<keyword evidence="7" id="KW-1185">Reference proteome</keyword>
<evidence type="ECO:0000259" key="5">
    <source>
        <dbReference type="Pfam" id="PF04083"/>
    </source>
</evidence>
<dbReference type="GeneTree" id="ENSGT00940000156860"/>
<feature type="active site" description="Nucleophile" evidence="3">
    <location>
        <position position="179"/>
    </location>
</feature>
<keyword evidence="2" id="KW-0442">Lipid degradation</keyword>
<evidence type="ECO:0000256" key="1">
    <source>
        <dbReference type="ARBA" id="ARBA00010701"/>
    </source>
</evidence>
<dbReference type="GO" id="GO:0016788">
    <property type="term" value="F:hydrolase activity, acting on ester bonds"/>
    <property type="evidence" value="ECO:0007669"/>
    <property type="project" value="InterPro"/>
</dbReference>
<feature type="signal peptide" evidence="4">
    <location>
        <begin position="1"/>
        <end position="22"/>
    </location>
</feature>
<reference evidence="6" key="2">
    <citation type="submission" date="2025-09" db="UniProtKB">
        <authorList>
            <consortium name="Ensembl"/>
        </authorList>
    </citation>
    <scope>IDENTIFICATION</scope>
</reference>
<protein>
    <recommendedName>
        <fullName evidence="2">Lipase</fullName>
    </recommendedName>
</protein>
<evidence type="ECO:0000256" key="2">
    <source>
        <dbReference type="PIRNR" id="PIRNR000862"/>
    </source>
</evidence>
<feature type="active site" description="Charge relay system" evidence="3">
    <location>
        <position position="366"/>
    </location>
</feature>
<dbReference type="SUPFAM" id="SSF53474">
    <property type="entry name" value="alpha/beta-Hydrolases"/>
    <property type="match status" value="1"/>
</dbReference>
<comment type="similarity">
    <text evidence="1 2">Belongs to the AB hydrolase superfamily. Lipase family.</text>
</comment>
<keyword evidence="2" id="KW-0443">Lipid metabolism</keyword>
<dbReference type="InterPro" id="IPR025483">
    <property type="entry name" value="Lipase_euk"/>
</dbReference>
<dbReference type="InterPro" id="IPR006693">
    <property type="entry name" value="AB_hydrolase_lipase"/>
</dbReference>
<proteinExistence type="inferred from homology"/>
<dbReference type="Proteomes" id="UP000472273">
    <property type="component" value="Unplaced"/>
</dbReference>
<feature type="chain" id="PRO_5025592555" description="Lipase" evidence="4">
    <location>
        <begin position="23"/>
        <end position="391"/>
    </location>
</feature>
<evidence type="ECO:0000313" key="6">
    <source>
        <dbReference type="Ensembl" id="ENSPTXP00000023160.1"/>
    </source>
</evidence>
<keyword evidence="4" id="KW-0732">Signal</keyword>
<dbReference type="Ensembl" id="ENSPTXT00000023880.1">
    <property type="protein sequence ID" value="ENSPTXP00000023160.1"/>
    <property type="gene ID" value="ENSPTXG00000015882.1"/>
</dbReference>
<dbReference type="Pfam" id="PF04083">
    <property type="entry name" value="Abhydro_lipase"/>
    <property type="match status" value="1"/>
</dbReference>
<accession>A0A670ZK81</accession>
<dbReference type="Gene3D" id="3.40.50.1820">
    <property type="entry name" value="alpha/beta hydrolase"/>
    <property type="match status" value="1"/>
</dbReference>
<reference evidence="6" key="1">
    <citation type="submission" date="2025-08" db="UniProtKB">
        <authorList>
            <consortium name="Ensembl"/>
        </authorList>
    </citation>
    <scope>IDENTIFICATION</scope>
</reference>
<dbReference type="PIRSF" id="PIRSF000862">
    <property type="entry name" value="Steryl_ester_lip"/>
    <property type="match status" value="1"/>
</dbReference>
<dbReference type="PANTHER" id="PTHR11005">
    <property type="entry name" value="LYSOSOMAL ACID LIPASE-RELATED"/>
    <property type="match status" value="1"/>
</dbReference>
<evidence type="ECO:0000256" key="3">
    <source>
        <dbReference type="PIRSR" id="PIRSR000862-1"/>
    </source>
</evidence>
<sequence>VSKKMKMRSFIIMAYLCHGMLSLEGLETSERLDTNYKLDPECFMNISEIINFHNYPSEEYHVETEDGYILLINRMPHGRHNAARPVVFLLHSVLGDGSHWISNQPHNSFGFILADNGYDVWLGNSRGNIWSSNHKTLKPWQKEFWSFSFHEMGYYDIPAVINFILNKTKQQQLYYVGHSEGTTAGFISFSSWPELAEKIKVFFGMGPIATLTYATTPVLKIWVYPPLRIFSAPTFIRKLSALFCNFQPKFCELVMSFIAGSNTPNVNMSRIDMYIAHCPAGTSAQNILHWKQVGFVFQAYDYGTKKKNMEKYNQMTPPVYKIEDIKIPVALWSGGNDLFANITDVEALIARLSNVIYHQHVPEWQHLDYIWGLDATEVMYMRIIEIMKRYP</sequence>
<dbReference type="OMA" id="GTMHQIG"/>
<dbReference type="GO" id="GO:0016042">
    <property type="term" value="P:lipid catabolic process"/>
    <property type="evidence" value="ECO:0007669"/>
    <property type="project" value="UniProtKB-KW"/>
</dbReference>
<dbReference type="FunFam" id="3.40.50.1820:FF:000012">
    <property type="entry name" value="Lipase"/>
    <property type="match status" value="1"/>
</dbReference>
<organism evidence="6 7">
    <name type="scientific">Pseudonaja textilis</name>
    <name type="common">Eastern brown snake</name>
    <dbReference type="NCBI Taxonomy" id="8673"/>
    <lineage>
        <taxon>Eukaryota</taxon>
        <taxon>Metazoa</taxon>
        <taxon>Chordata</taxon>
        <taxon>Craniata</taxon>
        <taxon>Vertebrata</taxon>
        <taxon>Euteleostomi</taxon>
        <taxon>Lepidosauria</taxon>
        <taxon>Squamata</taxon>
        <taxon>Bifurcata</taxon>
        <taxon>Unidentata</taxon>
        <taxon>Episquamata</taxon>
        <taxon>Toxicofera</taxon>
        <taxon>Serpentes</taxon>
        <taxon>Colubroidea</taxon>
        <taxon>Elapidae</taxon>
        <taxon>Hydrophiinae</taxon>
        <taxon>Pseudonaja</taxon>
    </lineage>
</organism>
<dbReference type="AlphaFoldDB" id="A0A670ZK81"/>
<evidence type="ECO:0000313" key="7">
    <source>
        <dbReference type="Proteomes" id="UP000472273"/>
    </source>
</evidence>
<feature type="domain" description="Partial AB-hydrolase lipase" evidence="5">
    <location>
        <begin position="46"/>
        <end position="103"/>
    </location>
</feature>
<keyword evidence="2" id="KW-0378">Hydrolase</keyword>
<gene>
    <name evidence="6" type="primary">LOC113442759</name>
</gene>